<proteinExistence type="predicted"/>
<sequence>MALDTIADATPLALSVNGVGKRYDTGFRLDDITFDLPAGYIMGLIGPNGAGKSTLIRLILNMVRRDAGSIEVFGLDNIKDEERVKEQLGVVFDSSYFVDVWTVNKVEHAVRGLYSTWNHRLFGDYLRRFGLDRRKKVKELSRGMLMKLMLAVALSHDARLLILDEPTSGLDVLARDELMDILHEYIEDGEHTVLFSTHITSDLENAADFITYITRGRLYFTGPKDEFLDAFRVVKGGLGDLDESLRERAVGIHRYETGFDALQRVEDIRDLRGARQSRLLVEPASIDEIIRLTNVKDGDKGKGNTR</sequence>
<dbReference type="OrthoDB" id="9804819at2"/>
<dbReference type="SMART" id="SM00382">
    <property type="entry name" value="AAA"/>
    <property type="match status" value="1"/>
</dbReference>
<feature type="domain" description="ABC transporter" evidence="4">
    <location>
        <begin position="14"/>
        <end position="240"/>
    </location>
</feature>
<dbReference type="GO" id="GO:0005524">
    <property type="term" value="F:ATP binding"/>
    <property type="evidence" value="ECO:0007669"/>
    <property type="project" value="UniProtKB-KW"/>
</dbReference>
<dbReference type="RefSeq" id="WP_109137431.1">
    <property type="nucleotide sequence ID" value="NZ_QFFN01000014.1"/>
</dbReference>
<evidence type="ECO:0000256" key="2">
    <source>
        <dbReference type="ARBA" id="ARBA00022741"/>
    </source>
</evidence>
<dbReference type="InterPro" id="IPR003439">
    <property type="entry name" value="ABC_transporter-like_ATP-bd"/>
</dbReference>
<dbReference type="SUPFAM" id="SSF52540">
    <property type="entry name" value="P-loop containing nucleoside triphosphate hydrolases"/>
    <property type="match status" value="1"/>
</dbReference>
<evidence type="ECO:0000313" key="6">
    <source>
        <dbReference type="Proteomes" id="UP000245753"/>
    </source>
</evidence>
<organism evidence="5 6">
    <name type="scientific">Bifidobacterium catulorum</name>
    <dbReference type="NCBI Taxonomy" id="1630173"/>
    <lineage>
        <taxon>Bacteria</taxon>
        <taxon>Bacillati</taxon>
        <taxon>Actinomycetota</taxon>
        <taxon>Actinomycetes</taxon>
        <taxon>Bifidobacteriales</taxon>
        <taxon>Bifidobacteriaceae</taxon>
        <taxon>Bifidobacterium</taxon>
    </lineage>
</organism>
<keyword evidence="6" id="KW-1185">Reference proteome</keyword>
<dbReference type="Pfam" id="PF00005">
    <property type="entry name" value="ABC_tran"/>
    <property type="match status" value="1"/>
</dbReference>
<evidence type="ECO:0000256" key="3">
    <source>
        <dbReference type="ARBA" id="ARBA00022840"/>
    </source>
</evidence>
<evidence type="ECO:0000259" key="4">
    <source>
        <dbReference type="PROSITE" id="PS50893"/>
    </source>
</evidence>
<dbReference type="Proteomes" id="UP000245753">
    <property type="component" value="Unassembled WGS sequence"/>
</dbReference>
<keyword evidence="1" id="KW-0813">Transport</keyword>
<protein>
    <submittedName>
        <fullName evidence="5">ABC transporter ATP-binding protein</fullName>
    </submittedName>
</protein>
<dbReference type="PANTHER" id="PTHR42939">
    <property type="entry name" value="ABC TRANSPORTER ATP-BINDING PROTEIN ALBC-RELATED"/>
    <property type="match status" value="1"/>
</dbReference>
<keyword evidence="2" id="KW-0547">Nucleotide-binding</keyword>
<dbReference type="Gene3D" id="3.40.50.300">
    <property type="entry name" value="P-loop containing nucleotide triphosphate hydrolases"/>
    <property type="match status" value="1"/>
</dbReference>
<dbReference type="GO" id="GO:0016887">
    <property type="term" value="F:ATP hydrolysis activity"/>
    <property type="evidence" value="ECO:0007669"/>
    <property type="project" value="InterPro"/>
</dbReference>
<comment type="caution">
    <text evidence="5">The sequence shown here is derived from an EMBL/GenBank/DDBJ whole genome shotgun (WGS) entry which is preliminary data.</text>
</comment>
<dbReference type="CDD" id="cd03230">
    <property type="entry name" value="ABC_DR_subfamily_A"/>
    <property type="match status" value="1"/>
</dbReference>
<reference evidence="5 6" key="1">
    <citation type="journal article" date="2018" name="Int. J. Syst. Evol. Microbiol.">
        <title>Bifidobacterium catulorum sp. nov., a novel taxon from the faeces of the baby common marmoset (Callithrix jacchus).</title>
        <authorList>
            <person name="Modesto M."/>
            <person name="Michelini S."/>
            <person name="Oki K."/>
            <person name="Biavati B."/>
            <person name="Watanabe K."/>
            <person name="Mattarelli P."/>
        </authorList>
    </citation>
    <scope>NUCLEOTIDE SEQUENCE [LARGE SCALE GENOMIC DNA]</scope>
    <source>
        <strain evidence="5 6">MRM 8.19</strain>
    </source>
</reference>
<dbReference type="InterPro" id="IPR027417">
    <property type="entry name" value="P-loop_NTPase"/>
</dbReference>
<gene>
    <name evidence="5" type="ORF">DF200_06145</name>
</gene>
<accession>A0A2U2MSA2</accession>
<dbReference type="PROSITE" id="PS50893">
    <property type="entry name" value="ABC_TRANSPORTER_2"/>
    <property type="match status" value="1"/>
</dbReference>
<dbReference type="AlphaFoldDB" id="A0A2U2MSA2"/>
<evidence type="ECO:0000313" key="5">
    <source>
        <dbReference type="EMBL" id="PWG59713.1"/>
    </source>
</evidence>
<dbReference type="InterPro" id="IPR003593">
    <property type="entry name" value="AAA+_ATPase"/>
</dbReference>
<evidence type="ECO:0000256" key="1">
    <source>
        <dbReference type="ARBA" id="ARBA00022448"/>
    </source>
</evidence>
<dbReference type="PANTHER" id="PTHR42939:SF3">
    <property type="entry name" value="ABC TRANSPORTER ATP-BINDING COMPONENT"/>
    <property type="match status" value="1"/>
</dbReference>
<dbReference type="EMBL" id="QFFN01000014">
    <property type="protein sequence ID" value="PWG59713.1"/>
    <property type="molecule type" value="Genomic_DNA"/>
</dbReference>
<keyword evidence="3 5" id="KW-0067">ATP-binding</keyword>
<name>A0A2U2MSA2_9BIFI</name>
<dbReference type="InterPro" id="IPR051782">
    <property type="entry name" value="ABC_Transporter_VariousFunc"/>
</dbReference>